<dbReference type="InterPro" id="IPR041457">
    <property type="entry name" value="CxC2_KDZ-assoc"/>
</dbReference>
<dbReference type="AlphaFoldDB" id="A0AAD7MGZ8"/>
<evidence type="ECO:0000313" key="3">
    <source>
        <dbReference type="EMBL" id="KAJ7754616.1"/>
    </source>
</evidence>
<dbReference type="EMBL" id="JARKIB010000283">
    <property type="protein sequence ID" value="KAJ7717054.1"/>
    <property type="molecule type" value="Genomic_DNA"/>
</dbReference>
<gene>
    <name evidence="3" type="ORF">B0H16DRAFT_1316196</name>
    <name evidence="2" type="ORF">B0H16DRAFT_1338372</name>
</gene>
<feature type="domain" description="CxC2-like cysteine cluster KDZ transposase-associated" evidence="1">
    <location>
        <begin position="88"/>
        <end position="199"/>
    </location>
</feature>
<dbReference type="EMBL" id="JARKIB010000052">
    <property type="protein sequence ID" value="KAJ7754616.1"/>
    <property type="molecule type" value="Genomic_DNA"/>
</dbReference>
<keyword evidence="4" id="KW-1185">Reference proteome</keyword>
<evidence type="ECO:0000259" key="1">
    <source>
        <dbReference type="Pfam" id="PF18803"/>
    </source>
</evidence>
<organism evidence="2 4">
    <name type="scientific">Mycena metata</name>
    <dbReference type="NCBI Taxonomy" id="1033252"/>
    <lineage>
        <taxon>Eukaryota</taxon>
        <taxon>Fungi</taxon>
        <taxon>Dikarya</taxon>
        <taxon>Basidiomycota</taxon>
        <taxon>Agaricomycotina</taxon>
        <taxon>Agaricomycetes</taxon>
        <taxon>Agaricomycetidae</taxon>
        <taxon>Agaricales</taxon>
        <taxon>Marasmiineae</taxon>
        <taxon>Mycenaceae</taxon>
        <taxon>Mycena</taxon>
    </lineage>
</organism>
<reference evidence="2" key="1">
    <citation type="submission" date="2023-03" db="EMBL/GenBank/DDBJ databases">
        <title>Massive genome expansion in bonnet fungi (Mycena s.s.) driven by repeated elements and novel gene families across ecological guilds.</title>
        <authorList>
            <consortium name="Lawrence Berkeley National Laboratory"/>
            <person name="Harder C.B."/>
            <person name="Miyauchi S."/>
            <person name="Viragh M."/>
            <person name="Kuo A."/>
            <person name="Thoen E."/>
            <person name="Andreopoulos B."/>
            <person name="Lu D."/>
            <person name="Skrede I."/>
            <person name="Drula E."/>
            <person name="Henrissat B."/>
            <person name="Morin E."/>
            <person name="Kohler A."/>
            <person name="Barry K."/>
            <person name="LaButti K."/>
            <person name="Morin E."/>
            <person name="Salamov A."/>
            <person name="Lipzen A."/>
            <person name="Mereny Z."/>
            <person name="Hegedus B."/>
            <person name="Baldrian P."/>
            <person name="Stursova M."/>
            <person name="Weitz H."/>
            <person name="Taylor A."/>
            <person name="Grigoriev I.V."/>
            <person name="Nagy L.G."/>
            <person name="Martin F."/>
            <person name="Kauserud H."/>
        </authorList>
    </citation>
    <scope>NUCLEOTIDE SEQUENCE</scope>
    <source>
        <strain evidence="2">CBHHK182m</strain>
    </source>
</reference>
<name>A0AAD7MGZ8_9AGAR</name>
<dbReference type="Pfam" id="PF18803">
    <property type="entry name" value="CxC2"/>
    <property type="match status" value="1"/>
</dbReference>
<comment type="caution">
    <text evidence="2">The sequence shown here is derived from an EMBL/GenBank/DDBJ whole genome shotgun (WGS) entry which is preliminary data.</text>
</comment>
<evidence type="ECO:0000313" key="4">
    <source>
        <dbReference type="Proteomes" id="UP001215598"/>
    </source>
</evidence>
<protein>
    <recommendedName>
        <fullName evidence="1">CxC2-like cysteine cluster KDZ transposase-associated domain-containing protein</fullName>
    </recommendedName>
</protein>
<proteinExistence type="predicted"/>
<accession>A0AAD7MGZ8</accession>
<evidence type="ECO:0000313" key="2">
    <source>
        <dbReference type="EMBL" id="KAJ7717054.1"/>
    </source>
</evidence>
<dbReference type="Proteomes" id="UP001215598">
    <property type="component" value="Unassembled WGS sequence"/>
</dbReference>
<sequence length="289" mass="33352">MYLQKFPLKAWIEYHDEYLDEMLRLEGHGGTVSRASCASCGVADPMFRCAHQLCMGPEMFCQRCIVQKHAFLPTHIEWNEEYFEHRSLYELGLVMQLGHRPGFTCPAVKPADKDFVIIDVTGVHYVRLNFCECDACIAHRQQSSQVLFRLHYIYPTHDVKNPQTCAMFAVVRMFQILNCLGKVSAHDFVRTLELLTNNDGLNPPANCRRSFRLIVCQYRMTQMMKCCGRSHAPSGVLSTAQGELALQCRACPQPGRNLPDGWDRINWSEMPEDLRYTGWEIQIFQHNLR</sequence>